<dbReference type="AlphaFoldDB" id="A0A1G4JR89"/>
<evidence type="ECO:0000313" key="2">
    <source>
        <dbReference type="Proteomes" id="UP000191144"/>
    </source>
</evidence>
<dbReference type="Proteomes" id="UP000191144">
    <property type="component" value="Chromosome F"/>
</dbReference>
<name>A0A1G4JR89_9SACH</name>
<gene>
    <name evidence="1" type="ORF">LAME_0F03114G</name>
</gene>
<sequence>MTRPSIQAPKCSSSPVVKKCHVTRDPRPSLTAHHISLHNTHIVDCLLIVTHTTPDSRLPTTVYLYKTPKTINHFIRKLTHYPHPPTPFPPSNIGTTIKIVTKNPPSKTLHLHHHFSHISSFVPLPPRPPRSFPPLTRSLPALRLVRRIANLCT</sequence>
<reference evidence="2" key="1">
    <citation type="submission" date="2016-03" db="EMBL/GenBank/DDBJ databases">
        <authorList>
            <person name="Devillers Hugo."/>
        </authorList>
    </citation>
    <scope>NUCLEOTIDE SEQUENCE [LARGE SCALE GENOMIC DNA]</scope>
</reference>
<evidence type="ECO:0000313" key="1">
    <source>
        <dbReference type="EMBL" id="SCU93239.1"/>
    </source>
</evidence>
<accession>A0A1G4JR89</accession>
<organism evidence="1 2">
    <name type="scientific">Lachancea meyersii CBS 8951</name>
    <dbReference type="NCBI Taxonomy" id="1266667"/>
    <lineage>
        <taxon>Eukaryota</taxon>
        <taxon>Fungi</taxon>
        <taxon>Dikarya</taxon>
        <taxon>Ascomycota</taxon>
        <taxon>Saccharomycotina</taxon>
        <taxon>Saccharomycetes</taxon>
        <taxon>Saccharomycetales</taxon>
        <taxon>Saccharomycetaceae</taxon>
        <taxon>Lachancea</taxon>
    </lineage>
</organism>
<protein>
    <submittedName>
        <fullName evidence="1">LAME_0F03114g1_1</fullName>
    </submittedName>
</protein>
<keyword evidence="2" id="KW-1185">Reference proteome</keyword>
<dbReference type="EMBL" id="LT598477">
    <property type="protein sequence ID" value="SCU93239.1"/>
    <property type="molecule type" value="Genomic_DNA"/>
</dbReference>
<proteinExistence type="predicted"/>